<gene>
    <name evidence="2" type="ORF">EVAR_21588_1</name>
</gene>
<protein>
    <submittedName>
        <fullName evidence="2">Uncharacterized protein</fullName>
    </submittedName>
</protein>
<keyword evidence="3" id="KW-1185">Reference proteome</keyword>
<comment type="caution">
    <text evidence="2">The sequence shown here is derived from an EMBL/GenBank/DDBJ whole genome shotgun (WGS) entry which is preliminary data.</text>
</comment>
<dbReference type="EMBL" id="BGZK01000242">
    <property type="protein sequence ID" value="GBP31150.1"/>
    <property type="molecule type" value="Genomic_DNA"/>
</dbReference>
<reference evidence="2 3" key="1">
    <citation type="journal article" date="2019" name="Commun. Biol.">
        <title>The bagworm genome reveals a unique fibroin gene that provides high tensile strength.</title>
        <authorList>
            <person name="Kono N."/>
            <person name="Nakamura H."/>
            <person name="Ohtoshi R."/>
            <person name="Tomita M."/>
            <person name="Numata K."/>
            <person name="Arakawa K."/>
        </authorList>
    </citation>
    <scope>NUCLEOTIDE SEQUENCE [LARGE SCALE GENOMIC DNA]</scope>
</reference>
<sequence length="94" mass="10361">MRVGPGSIVGLESKSRMGSESVAGLKPKSKMRLAGIGSKIGLRIEHGITIRIMSENVITRYTKRRKEFIQNVITHEPDHYSVLDTDPDPAADTN</sequence>
<name>A0A4C1UY32_EUMVA</name>
<accession>A0A4C1UY32</accession>
<evidence type="ECO:0000256" key="1">
    <source>
        <dbReference type="SAM" id="MobiDB-lite"/>
    </source>
</evidence>
<evidence type="ECO:0000313" key="3">
    <source>
        <dbReference type="Proteomes" id="UP000299102"/>
    </source>
</evidence>
<feature type="region of interest" description="Disordered" evidence="1">
    <location>
        <begin position="1"/>
        <end position="24"/>
    </location>
</feature>
<dbReference type="Proteomes" id="UP000299102">
    <property type="component" value="Unassembled WGS sequence"/>
</dbReference>
<evidence type="ECO:0000313" key="2">
    <source>
        <dbReference type="EMBL" id="GBP31150.1"/>
    </source>
</evidence>
<organism evidence="2 3">
    <name type="scientific">Eumeta variegata</name>
    <name type="common">Bagworm moth</name>
    <name type="synonym">Eumeta japonica</name>
    <dbReference type="NCBI Taxonomy" id="151549"/>
    <lineage>
        <taxon>Eukaryota</taxon>
        <taxon>Metazoa</taxon>
        <taxon>Ecdysozoa</taxon>
        <taxon>Arthropoda</taxon>
        <taxon>Hexapoda</taxon>
        <taxon>Insecta</taxon>
        <taxon>Pterygota</taxon>
        <taxon>Neoptera</taxon>
        <taxon>Endopterygota</taxon>
        <taxon>Lepidoptera</taxon>
        <taxon>Glossata</taxon>
        <taxon>Ditrysia</taxon>
        <taxon>Tineoidea</taxon>
        <taxon>Psychidae</taxon>
        <taxon>Oiketicinae</taxon>
        <taxon>Eumeta</taxon>
    </lineage>
</organism>
<proteinExistence type="predicted"/>
<dbReference type="AlphaFoldDB" id="A0A4C1UY32"/>